<evidence type="ECO:0000313" key="2">
    <source>
        <dbReference type="EMBL" id="RZU01271.1"/>
    </source>
</evidence>
<gene>
    <name evidence="2" type="ORF">EV670_1987</name>
</gene>
<reference evidence="2 3" key="1">
    <citation type="submission" date="2019-02" db="EMBL/GenBank/DDBJ databases">
        <title>Genomic Encyclopedia of Type Strains, Phase IV (KMG-IV): sequencing the most valuable type-strain genomes for metagenomic binning, comparative biology and taxonomic classification.</title>
        <authorList>
            <person name="Goeker M."/>
        </authorList>
    </citation>
    <scope>NUCLEOTIDE SEQUENCE [LARGE SCALE GENOMIC DNA]</scope>
    <source>
        <strain evidence="2 3">DSM 19570</strain>
    </source>
</reference>
<accession>A0A4Q7VX00</accession>
<dbReference type="EMBL" id="SHKP01000005">
    <property type="protein sequence ID" value="RZU01271.1"/>
    <property type="molecule type" value="Genomic_DNA"/>
</dbReference>
<organism evidence="2 3">
    <name type="scientific">Rivibacter subsaxonicus</name>
    <dbReference type="NCBI Taxonomy" id="457575"/>
    <lineage>
        <taxon>Bacteria</taxon>
        <taxon>Pseudomonadati</taxon>
        <taxon>Pseudomonadota</taxon>
        <taxon>Betaproteobacteria</taxon>
        <taxon>Burkholderiales</taxon>
        <taxon>Rivibacter</taxon>
    </lineage>
</organism>
<dbReference type="AlphaFoldDB" id="A0A4Q7VX00"/>
<name>A0A4Q7VX00_9BURK</name>
<sequence length="36" mass="3626">MNMSLVAARAAAPGRPKQGPTLSEGRSAYPAIGVLS</sequence>
<feature type="region of interest" description="Disordered" evidence="1">
    <location>
        <begin position="1"/>
        <end position="36"/>
    </location>
</feature>
<dbReference type="Proteomes" id="UP000293671">
    <property type="component" value="Unassembled WGS sequence"/>
</dbReference>
<keyword evidence="3" id="KW-1185">Reference proteome</keyword>
<comment type="caution">
    <text evidence="2">The sequence shown here is derived from an EMBL/GenBank/DDBJ whole genome shotgun (WGS) entry which is preliminary data.</text>
</comment>
<evidence type="ECO:0000313" key="3">
    <source>
        <dbReference type="Proteomes" id="UP000293671"/>
    </source>
</evidence>
<protein>
    <submittedName>
        <fullName evidence="2">Uncharacterized protein</fullName>
    </submittedName>
</protein>
<proteinExistence type="predicted"/>
<evidence type="ECO:0000256" key="1">
    <source>
        <dbReference type="SAM" id="MobiDB-lite"/>
    </source>
</evidence>